<proteinExistence type="predicted"/>
<evidence type="ECO:0000313" key="2">
    <source>
        <dbReference type="EMBL" id="DAF96491.1"/>
    </source>
</evidence>
<evidence type="ECO:0000256" key="1">
    <source>
        <dbReference type="SAM" id="MobiDB-lite"/>
    </source>
</evidence>
<dbReference type="Gene3D" id="1.20.5.320">
    <property type="entry name" value="6-Phosphogluconate Dehydrogenase, domain 3"/>
    <property type="match status" value="1"/>
</dbReference>
<sequence>MESTKVLSLDLRVKGITNVIFATQHDTGRLVKVLLSGTEGMIYKARVYCKKPSGKETYTEGTVFNDYCVLFGLTEQMLAESGTVKAQLHLMDKSRVVTSFEFHIQVSQNLVAMSNITSSDDYEALIDALGRLEHIDPVEISESEIDDLDDGETETMYSMNILKEYGSIEDMNEGFSSDGLTEGSLVIVNTGNVEDDENAAVYKKRSQGYELLVDLSGKRGATGPQGPQGKQGIQGPTGPQGPQGPKGEPGEVEGVEQIENSDIDALGGGS</sequence>
<feature type="region of interest" description="Disordered" evidence="1">
    <location>
        <begin position="217"/>
        <end position="270"/>
    </location>
</feature>
<protein>
    <submittedName>
        <fullName evidence="2">BppU domain protein</fullName>
    </submittedName>
</protein>
<accession>A0A8S5UPX6</accession>
<organism evidence="2">
    <name type="scientific">Siphoviridae sp. ct5FX1</name>
    <dbReference type="NCBI Taxonomy" id="2825335"/>
    <lineage>
        <taxon>Viruses</taxon>
        <taxon>Duplodnaviria</taxon>
        <taxon>Heunggongvirae</taxon>
        <taxon>Uroviricota</taxon>
        <taxon>Caudoviricetes</taxon>
    </lineage>
</organism>
<feature type="compositionally biased region" description="Acidic residues" evidence="1">
    <location>
        <begin position="250"/>
        <end position="262"/>
    </location>
</feature>
<reference evidence="2" key="1">
    <citation type="journal article" date="2021" name="Proc. Natl. Acad. Sci. U.S.A.">
        <title>A Catalog of Tens of Thousands of Viruses from Human Metagenomes Reveals Hidden Associations with Chronic Diseases.</title>
        <authorList>
            <person name="Tisza M.J."/>
            <person name="Buck C.B."/>
        </authorList>
    </citation>
    <scope>NUCLEOTIDE SEQUENCE</scope>
    <source>
        <strain evidence="2">Ct5FX1</strain>
    </source>
</reference>
<dbReference type="EMBL" id="BK016115">
    <property type="protein sequence ID" value="DAF96491.1"/>
    <property type="molecule type" value="Genomic_DNA"/>
</dbReference>
<feature type="compositionally biased region" description="Low complexity" evidence="1">
    <location>
        <begin position="222"/>
        <end position="237"/>
    </location>
</feature>
<name>A0A8S5UPX6_9CAUD</name>